<comment type="subcellular location">
    <subcellularLocation>
        <location evidence="1">Membrane</location>
        <topology evidence="1">Single-pass membrane protein</topology>
    </subcellularLocation>
</comment>
<dbReference type="GO" id="GO:0032469">
    <property type="term" value="P:endoplasmic reticulum calcium ion homeostasis"/>
    <property type="evidence" value="ECO:0007669"/>
    <property type="project" value="InterPro"/>
</dbReference>
<evidence type="ECO:0000313" key="6">
    <source>
        <dbReference type="EMBL" id="CDR44310.1"/>
    </source>
</evidence>
<accession>A0A061B3B1</accession>
<dbReference type="OrthoDB" id="10039147at2759"/>
<protein>
    <submittedName>
        <fullName evidence="6">RHTO0S09e02322g2_1</fullName>
    </submittedName>
</protein>
<feature type="region of interest" description="Disordered" evidence="5">
    <location>
        <begin position="394"/>
        <end position="434"/>
    </location>
</feature>
<evidence type="ECO:0000256" key="5">
    <source>
        <dbReference type="SAM" id="MobiDB-lite"/>
    </source>
</evidence>
<dbReference type="InterPro" id="IPR012879">
    <property type="entry name" value="CCDC47"/>
</dbReference>
<feature type="compositionally biased region" description="Basic and acidic residues" evidence="5">
    <location>
        <begin position="394"/>
        <end position="422"/>
    </location>
</feature>
<feature type="compositionally biased region" description="Basic residues" evidence="5">
    <location>
        <begin position="423"/>
        <end position="434"/>
    </location>
</feature>
<keyword evidence="4" id="KW-0472">Membrane</keyword>
<keyword evidence="2" id="KW-0812">Transmembrane</keyword>
<dbReference type="PANTHER" id="PTHR12883:SF0">
    <property type="entry name" value="PAT COMPLEX SUBUNIT CCDC47"/>
    <property type="match status" value="1"/>
</dbReference>
<sequence length="434" mass="47690">MARTAAFVPGTAAACVVAGAAQVWAKKVVDTPSPVDAADPVPASPPKADDPLFPEIVGAPAAGAAPALPPYEGIEYKLGPFHVRPAEMKMEGVMLSLIAGYLLTTFIIRKSNASCASTWLKANEAAFREEFAGVGLGKGQLFAMDGGDEAVSYATGRRAVEHVWTKVRTNGQDLLARLYHIVRGIIDYQYDSGSDKVTVDFKLAEPKGTPGAKLCFAVVKRDVLRKTRDARWDLRTFTAVTEATGVAPSLIAMTESGDVTNALLKDQETGLLDALQEGAEGLEWLESLVVSDMPAQTPDEEKPKLPENEYHLTLTFRLPPSSRSAETAPWISLACNIADILYSKQKLVPETAINKLKKRRADALETLLKPLREEEAERVEEAKQDAIALKRKMEADKRESLLRKMTPAERMKFQKKEEEKERKKMMKAQVKRQR</sequence>
<organism evidence="6">
    <name type="scientific">Rhodotorula toruloides</name>
    <name type="common">Yeast</name>
    <name type="synonym">Rhodosporidium toruloides</name>
    <dbReference type="NCBI Taxonomy" id="5286"/>
    <lineage>
        <taxon>Eukaryota</taxon>
        <taxon>Fungi</taxon>
        <taxon>Dikarya</taxon>
        <taxon>Basidiomycota</taxon>
        <taxon>Pucciniomycotina</taxon>
        <taxon>Microbotryomycetes</taxon>
        <taxon>Sporidiobolales</taxon>
        <taxon>Sporidiobolaceae</taxon>
        <taxon>Rhodotorula</taxon>
    </lineage>
</organism>
<dbReference type="AlphaFoldDB" id="A0A061B3B1"/>
<proteinExistence type="predicted"/>
<evidence type="ECO:0000256" key="3">
    <source>
        <dbReference type="ARBA" id="ARBA00022989"/>
    </source>
</evidence>
<dbReference type="EMBL" id="LK052944">
    <property type="protein sequence ID" value="CDR44310.1"/>
    <property type="molecule type" value="Genomic_DNA"/>
</dbReference>
<evidence type="ECO:0000256" key="2">
    <source>
        <dbReference type="ARBA" id="ARBA00022692"/>
    </source>
</evidence>
<dbReference type="GO" id="GO:0005509">
    <property type="term" value="F:calcium ion binding"/>
    <property type="evidence" value="ECO:0007669"/>
    <property type="project" value="InterPro"/>
</dbReference>
<gene>
    <name evidence="6" type="ORF">RHTO0S_09e02322g</name>
</gene>
<reference evidence="6" key="1">
    <citation type="journal article" date="2014" name="Genome Announc.">
        <title>Draft genome sequence of Rhodosporidium toruloides CECT1137, an oleaginous yeast of biotechnological interest.</title>
        <authorList>
            <person name="Morin N."/>
            <person name="Calcas X."/>
            <person name="Devillers H."/>
            <person name="Durrens P."/>
            <person name="Sherman D.J."/>
            <person name="Nicaud J.-M."/>
            <person name="Neuveglise C."/>
        </authorList>
    </citation>
    <scope>NUCLEOTIDE SEQUENCE</scope>
    <source>
        <strain evidence="6">CECT1137</strain>
    </source>
</reference>
<dbReference type="PANTHER" id="PTHR12883">
    <property type="entry name" value="ADIPOCYTE-SPECIFIC PROTEIN 4-RELATED"/>
    <property type="match status" value="1"/>
</dbReference>
<dbReference type="PROSITE" id="PS51257">
    <property type="entry name" value="PROKAR_LIPOPROTEIN"/>
    <property type="match status" value="1"/>
</dbReference>
<name>A0A061B3B1_RHOTO</name>
<evidence type="ECO:0000256" key="1">
    <source>
        <dbReference type="ARBA" id="ARBA00004167"/>
    </source>
</evidence>
<evidence type="ECO:0000256" key="4">
    <source>
        <dbReference type="ARBA" id="ARBA00023136"/>
    </source>
</evidence>
<dbReference type="GO" id="GO:0005783">
    <property type="term" value="C:endoplasmic reticulum"/>
    <property type="evidence" value="ECO:0007669"/>
    <property type="project" value="InterPro"/>
</dbReference>
<dbReference type="GO" id="GO:0016020">
    <property type="term" value="C:membrane"/>
    <property type="evidence" value="ECO:0007669"/>
    <property type="project" value="UniProtKB-SubCell"/>
</dbReference>
<dbReference type="Pfam" id="PF07946">
    <property type="entry name" value="CCDC47"/>
    <property type="match status" value="1"/>
</dbReference>
<keyword evidence="3" id="KW-1133">Transmembrane helix</keyword>